<keyword evidence="2" id="KW-0472">Membrane</keyword>
<feature type="transmembrane region" description="Helical" evidence="2">
    <location>
        <begin position="146"/>
        <end position="168"/>
    </location>
</feature>
<dbReference type="InterPro" id="IPR021514">
    <property type="entry name" value="DUF3176"/>
</dbReference>
<evidence type="ECO:0000256" key="1">
    <source>
        <dbReference type="SAM" id="MobiDB-lite"/>
    </source>
</evidence>
<feature type="compositionally biased region" description="Polar residues" evidence="1">
    <location>
        <begin position="1"/>
        <end position="13"/>
    </location>
</feature>
<protein>
    <submittedName>
        <fullName evidence="3">Uncharacterized protein</fullName>
    </submittedName>
</protein>
<reference evidence="3" key="1">
    <citation type="submission" date="2021-05" db="EMBL/GenBank/DDBJ databases">
        <authorList>
            <person name="Khan N."/>
        </authorList>
    </citation>
    <scope>NUCLEOTIDE SEQUENCE</scope>
</reference>
<dbReference type="AlphaFoldDB" id="A0A8J2NFF5"/>
<evidence type="ECO:0000313" key="3">
    <source>
        <dbReference type="EMBL" id="CAG7566181.1"/>
    </source>
</evidence>
<keyword evidence="2" id="KW-1133">Transmembrane helix</keyword>
<organism evidence="3 4">
    <name type="scientific">Fusarium equiseti</name>
    <name type="common">Fusarium scirpi</name>
    <dbReference type="NCBI Taxonomy" id="61235"/>
    <lineage>
        <taxon>Eukaryota</taxon>
        <taxon>Fungi</taxon>
        <taxon>Dikarya</taxon>
        <taxon>Ascomycota</taxon>
        <taxon>Pezizomycotina</taxon>
        <taxon>Sordariomycetes</taxon>
        <taxon>Hypocreomycetidae</taxon>
        <taxon>Hypocreales</taxon>
        <taxon>Nectriaceae</taxon>
        <taxon>Fusarium</taxon>
        <taxon>Fusarium incarnatum-equiseti species complex</taxon>
    </lineage>
</organism>
<dbReference type="Pfam" id="PF11374">
    <property type="entry name" value="DUF3176"/>
    <property type="match status" value="1"/>
</dbReference>
<dbReference type="PANTHER" id="PTHR35394:SF5">
    <property type="entry name" value="DUF3176 DOMAIN-CONTAINING PROTEIN"/>
    <property type="match status" value="1"/>
</dbReference>
<gene>
    <name evidence="3" type="ORF">FEQUK3_LOCUS11907</name>
</gene>
<evidence type="ECO:0000313" key="4">
    <source>
        <dbReference type="Proteomes" id="UP000693738"/>
    </source>
</evidence>
<name>A0A8J2NFF5_FUSEQ</name>
<dbReference type="Proteomes" id="UP000693738">
    <property type="component" value="Unassembled WGS sequence"/>
</dbReference>
<accession>A0A8J2NFF5</accession>
<comment type="caution">
    <text evidence="3">The sequence shown here is derived from an EMBL/GenBank/DDBJ whole genome shotgun (WGS) entry which is preliminary data.</text>
</comment>
<sequence length="519" mass="58107">MSGTQPNPSSTSYELAPVRDEDTESAEPMFNRKGPQTGGNAHTRTISPQRWGLEILSVTASLTLFIGMFVIFFTMQDKPVSEWPFPISINAAIAVLSTACTAAMMHNVSAFIGQLKWLYLKTRPCQLDNIQTFDEASRGPYGSLMFLFKASWNMATLGAIITILRLGFSPMAQGVIDPKPRQVPIPDERVTFGFAHAYNRNVNPDMMGVMPPDPYMQSAIIKGLYDIKTSPIFNCSGSCSWDDRWVSLGFKSVCENVTTATLDTMSCDDDTARLTNKGTPQLCNMTTPSDIKLFTAYSVTQWGTEFYSDTSVLSAYPNQFSDTTDLIRVAILRSELDYNYREVYTDVTECTISYVTYEYTGAIADGNKFSFGRTRVIDLKWLDAEEEEERVKGEEEDQLDPYWPRRLISKPARADVPEFVSSRVDEGALTDFMKTETFRMNATSHGLGAILGRQVNVSQRFDKIASMSNARKHKVPLWKPSALVLLACQHDEDEGRIRGTTETVAELEKRAKSSRAKLE</sequence>
<dbReference type="PANTHER" id="PTHR35394">
    <property type="entry name" value="DUF3176 DOMAIN-CONTAINING PROTEIN"/>
    <property type="match status" value="1"/>
</dbReference>
<proteinExistence type="predicted"/>
<dbReference type="EMBL" id="CAJSTJ010000195">
    <property type="protein sequence ID" value="CAG7566181.1"/>
    <property type="molecule type" value="Genomic_DNA"/>
</dbReference>
<feature type="transmembrane region" description="Helical" evidence="2">
    <location>
        <begin position="87"/>
        <end position="113"/>
    </location>
</feature>
<keyword evidence="2" id="KW-0812">Transmembrane</keyword>
<evidence type="ECO:0000256" key="2">
    <source>
        <dbReference type="SAM" id="Phobius"/>
    </source>
</evidence>
<feature type="transmembrane region" description="Helical" evidence="2">
    <location>
        <begin position="51"/>
        <end position="75"/>
    </location>
</feature>
<feature type="region of interest" description="Disordered" evidence="1">
    <location>
        <begin position="1"/>
        <end position="42"/>
    </location>
</feature>